<dbReference type="RefSeq" id="WP_125964020.1">
    <property type="nucleotide sequence ID" value="NZ_QXGM01000003.1"/>
</dbReference>
<dbReference type="SUPFAM" id="SSF55811">
    <property type="entry name" value="Nudix"/>
    <property type="match status" value="1"/>
</dbReference>
<dbReference type="GO" id="GO:0008413">
    <property type="term" value="F:8-oxo-7,8-dihydroguanosine triphosphate pyrophosphatase activity"/>
    <property type="evidence" value="ECO:0007669"/>
    <property type="project" value="TreeGrafter"/>
</dbReference>
<comment type="similarity">
    <text evidence="2">Belongs to the Nudix hydrolase family.</text>
</comment>
<keyword evidence="3" id="KW-0515">Mutator protein</keyword>
<name>A0A430FP13_9BIFI</name>
<sequence>MQQSEAQQESRPTKFIDVVGAAIVRDGLVLCGQRGPGKSLAGFWEFPGGKIEAGETPREALQREIEEELRCEIHVDQLVCSSEYDYDFGHVRLTTFICHLIDGTPHLTEHKEIRWVQPSRMPELNWAPVDARAVELISAMKF</sequence>
<reference evidence="13 14" key="1">
    <citation type="submission" date="2018-09" db="EMBL/GenBank/DDBJ databases">
        <title>Characterization of the phylogenetic diversity of five novel species belonging to the genus Bifidobacterium.</title>
        <authorList>
            <person name="Lugli G.A."/>
            <person name="Duranti S."/>
            <person name="Milani C."/>
        </authorList>
    </citation>
    <scope>NUCLEOTIDE SEQUENCE [LARGE SCALE GENOMIC DNA]</scope>
    <source>
        <strain evidence="13 14">2036B</strain>
    </source>
</reference>
<dbReference type="Gene3D" id="3.90.79.10">
    <property type="entry name" value="Nucleoside Triphosphate Pyrophosphohydrolase"/>
    <property type="match status" value="1"/>
</dbReference>
<evidence type="ECO:0000256" key="9">
    <source>
        <dbReference type="ARBA" id="ARBA00023204"/>
    </source>
</evidence>
<comment type="caution">
    <text evidence="13">The sequence shown here is derived from an EMBL/GenBank/DDBJ whole genome shotgun (WGS) entry which is preliminary data.</text>
</comment>
<gene>
    <name evidence="13" type="ORF">D2E26_1367</name>
</gene>
<keyword evidence="9" id="KW-0234">DNA repair</keyword>
<proteinExistence type="inferred from homology"/>
<dbReference type="GO" id="GO:0006281">
    <property type="term" value="P:DNA repair"/>
    <property type="evidence" value="ECO:0007669"/>
    <property type="project" value="UniProtKB-KW"/>
</dbReference>
<dbReference type="Proteomes" id="UP000287609">
    <property type="component" value="Unassembled WGS sequence"/>
</dbReference>
<evidence type="ECO:0000313" key="14">
    <source>
        <dbReference type="Proteomes" id="UP000287609"/>
    </source>
</evidence>
<dbReference type="CDD" id="cd03425">
    <property type="entry name" value="NUDIX_MutT_NudA_like"/>
    <property type="match status" value="1"/>
</dbReference>
<dbReference type="InterPro" id="IPR029119">
    <property type="entry name" value="MutY_C"/>
</dbReference>
<organism evidence="13 14">
    <name type="scientific">Bifidobacterium dolichotidis</name>
    <dbReference type="NCBI Taxonomy" id="2306976"/>
    <lineage>
        <taxon>Bacteria</taxon>
        <taxon>Bacillati</taxon>
        <taxon>Actinomycetota</taxon>
        <taxon>Actinomycetes</taxon>
        <taxon>Bifidobacteriales</taxon>
        <taxon>Bifidobacteriaceae</taxon>
        <taxon>Bifidobacterium</taxon>
    </lineage>
</organism>
<dbReference type="PROSITE" id="PS51462">
    <property type="entry name" value="NUDIX"/>
    <property type="match status" value="1"/>
</dbReference>
<dbReference type="InterPro" id="IPR000086">
    <property type="entry name" value="NUDIX_hydrolase_dom"/>
</dbReference>
<accession>A0A430FP13</accession>
<comment type="catalytic activity">
    <reaction evidence="10">
        <text>8-oxo-dGTP + H2O = 8-oxo-dGMP + diphosphate + H(+)</text>
        <dbReference type="Rhea" id="RHEA:31575"/>
        <dbReference type="ChEBI" id="CHEBI:15377"/>
        <dbReference type="ChEBI" id="CHEBI:15378"/>
        <dbReference type="ChEBI" id="CHEBI:33019"/>
        <dbReference type="ChEBI" id="CHEBI:63224"/>
        <dbReference type="ChEBI" id="CHEBI:77896"/>
        <dbReference type="EC" id="3.6.1.55"/>
    </reaction>
</comment>
<evidence type="ECO:0000256" key="6">
    <source>
        <dbReference type="ARBA" id="ARBA00022763"/>
    </source>
</evidence>
<evidence type="ECO:0000256" key="2">
    <source>
        <dbReference type="ARBA" id="ARBA00005582"/>
    </source>
</evidence>
<evidence type="ECO:0000256" key="3">
    <source>
        <dbReference type="ARBA" id="ARBA00022457"/>
    </source>
</evidence>
<dbReference type="PANTHER" id="PTHR47707">
    <property type="entry name" value="8-OXO-DGTP DIPHOSPHATASE"/>
    <property type="match status" value="1"/>
</dbReference>
<dbReference type="PANTHER" id="PTHR47707:SF1">
    <property type="entry name" value="NUDIX HYDROLASE FAMILY PROTEIN"/>
    <property type="match status" value="1"/>
</dbReference>
<dbReference type="GO" id="GO:0044716">
    <property type="term" value="F:8-oxo-GDP phosphatase activity"/>
    <property type="evidence" value="ECO:0007669"/>
    <property type="project" value="TreeGrafter"/>
</dbReference>
<evidence type="ECO:0000256" key="8">
    <source>
        <dbReference type="ARBA" id="ARBA00022842"/>
    </source>
</evidence>
<dbReference type="PRINTS" id="PR00502">
    <property type="entry name" value="NUDIXFAMILY"/>
</dbReference>
<dbReference type="InterPro" id="IPR015797">
    <property type="entry name" value="NUDIX_hydrolase-like_dom_sf"/>
</dbReference>
<dbReference type="EMBL" id="QXGM01000003">
    <property type="protein sequence ID" value="RSX54567.1"/>
    <property type="molecule type" value="Genomic_DNA"/>
</dbReference>
<protein>
    <recommendedName>
        <fullName evidence="11">8-oxo-dGTP diphosphatase</fullName>
        <ecNumber evidence="11">3.6.1.55</ecNumber>
    </recommendedName>
</protein>
<dbReference type="AlphaFoldDB" id="A0A430FP13"/>
<dbReference type="GO" id="GO:0044715">
    <property type="term" value="F:8-oxo-dGDP phosphatase activity"/>
    <property type="evidence" value="ECO:0007669"/>
    <property type="project" value="TreeGrafter"/>
</dbReference>
<evidence type="ECO:0000256" key="4">
    <source>
        <dbReference type="ARBA" id="ARBA00022705"/>
    </source>
</evidence>
<dbReference type="Pfam" id="PF14815">
    <property type="entry name" value="NUDIX_4"/>
    <property type="match status" value="1"/>
</dbReference>
<dbReference type="InterPro" id="IPR020476">
    <property type="entry name" value="Nudix_hydrolase"/>
</dbReference>
<feature type="domain" description="Nudix hydrolase" evidence="12">
    <location>
        <begin position="14"/>
        <end position="138"/>
    </location>
</feature>
<evidence type="ECO:0000256" key="10">
    <source>
        <dbReference type="ARBA" id="ARBA00035861"/>
    </source>
</evidence>
<evidence type="ECO:0000256" key="11">
    <source>
        <dbReference type="ARBA" id="ARBA00038905"/>
    </source>
</evidence>
<keyword evidence="8" id="KW-0460">Magnesium</keyword>
<evidence type="ECO:0000256" key="1">
    <source>
        <dbReference type="ARBA" id="ARBA00001946"/>
    </source>
</evidence>
<comment type="cofactor">
    <cofactor evidence="1">
        <name>Mg(2+)</name>
        <dbReference type="ChEBI" id="CHEBI:18420"/>
    </cofactor>
</comment>
<dbReference type="GO" id="GO:0006260">
    <property type="term" value="P:DNA replication"/>
    <property type="evidence" value="ECO:0007669"/>
    <property type="project" value="UniProtKB-KW"/>
</dbReference>
<keyword evidence="6" id="KW-0227">DNA damage</keyword>
<keyword evidence="7 13" id="KW-0378">Hydrolase</keyword>
<evidence type="ECO:0000259" key="12">
    <source>
        <dbReference type="PROSITE" id="PS51462"/>
    </source>
</evidence>
<dbReference type="GO" id="GO:0046872">
    <property type="term" value="F:metal ion binding"/>
    <property type="evidence" value="ECO:0007669"/>
    <property type="project" value="UniProtKB-KW"/>
</dbReference>
<evidence type="ECO:0000256" key="5">
    <source>
        <dbReference type="ARBA" id="ARBA00022723"/>
    </source>
</evidence>
<evidence type="ECO:0000313" key="13">
    <source>
        <dbReference type="EMBL" id="RSX54567.1"/>
    </source>
</evidence>
<dbReference type="OrthoDB" id="9804442at2"/>
<dbReference type="InterPro" id="IPR047127">
    <property type="entry name" value="MutT-like"/>
</dbReference>
<keyword evidence="5" id="KW-0479">Metal-binding</keyword>
<keyword evidence="14" id="KW-1185">Reference proteome</keyword>
<dbReference type="GO" id="GO:0035539">
    <property type="term" value="F:8-oxo-7,8-dihydrodeoxyguanosine triphosphate pyrophosphatase activity"/>
    <property type="evidence" value="ECO:0007669"/>
    <property type="project" value="UniProtKB-EC"/>
</dbReference>
<dbReference type="EC" id="3.6.1.55" evidence="11"/>
<keyword evidence="4" id="KW-0235">DNA replication</keyword>
<evidence type="ECO:0000256" key="7">
    <source>
        <dbReference type="ARBA" id="ARBA00022801"/>
    </source>
</evidence>